<dbReference type="Proteomes" id="UP001237642">
    <property type="component" value="Unassembled WGS sequence"/>
</dbReference>
<dbReference type="InterPro" id="IPR003698">
    <property type="entry name" value="Lipoyl_synth"/>
</dbReference>
<dbReference type="SUPFAM" id="SSF102114">
    <property type="entry name" value="Radical SAM enzymes"/>
    <property type="match status" value="1"/>
</dbReference>
<sequence>MNLRMWPRQIASWGLDYVVITSVDRDGLPKGSGHFAEDSSEVEVIEANMLIEALVSDFRGEAGCVEKVAKSGLEVLAHNIEIVDELQSVVRDHRANFKQSIDVLMKAKEYVPAGSLTKTSVMLGAVKHRNK</sequence>
<keyword evidence="2" id="KW-0408">Iron</keyword>
<reference evidence="3" key="2">
    <citation type="submission" date="2023-05" db="EMBL/GenBank/DDBJ databases">
        <authorList>
            <person name="Schelkunov M.I."/>
        </authorList>
    </citation>
    <scope>NUCLEOTIDE SEQUENCE</scope>
    <source>
        <strain evidence="3">Hsosn_3</strain>
        <tissue evidence="3">Leaf</tissue>
    </source>
</reference>
<keyword evidence="2" id="KW-0004">4Fe-4S</keyword>
<organism evidence="3 4">
    <name type="scientific">Heracleum sosnowskyi</name>
    <dbReference type="NCBI Taxonomy" id="360622"/>
    <lineage>
        <taxon>Eukaryota</taxon>
        <taxon>Viridiplantae</taxon>
        <taxon>Streptophyta</taxon>
        <taxon>Embryophyta</taxon>
        <taxon>Tracheophyta</taxon>
        <taxon>Spermatophyta</taxon>
        <taxon>Magnoliopsida</taxon>
        <taxon>eudicotyledons</taxon>
        <taxon>Gunneridae</taxon>
        <taxon>Pentapetalae</taxon>
        <taxon>asterids</taxon>
        <taxon>campanulids</taxon>
        <taxon>Apiales</taxon>
        <taxon>Apiaceae</taxon>
        <taxon>Apioideae</taxon>
        <taxon>apioid superclade</taxon>
        <taxon>Tordylieae</taxon>
        <taxon>Tordyliinae</taxon>
        <taxon>Heracleum</taxon>
    </lineage>
</organism>
<evidence type="ECO:0000313" key="3">
    <source>
        <dbReference type="EMBL" id="KAK1405278.1"/>
    </source>
</evidence>
<reference evidence="3" key="1">
    <citation type="submission" date="2023-02" db="EMBL/GenBank/DDBJ databases">
        <title>Genome of toxic invasive species Heracleum sosnowskyi carries increased number of genes despite the absence of recent whole-genome duplications.</title>
        <authorList>
            <person name="Schelkunov M."/>
            <person name="Shtratnikova V."/>
            <person name="Makarenko M."/>
            <person name="Klepikova A."/>
            <person name="Omelchenko D."/>
            <person name="Novikova G."/>
            <person name="Obukhova E."/>
            <person name="Bogdanov V."/>
            <person name="Penin A."/>
            <person name="Logacheva M."/>
        </authorList>
    </citation>
    <scope>NUCLEOTIDE SEQUENCE</scope>
    <source>
        <strain evidence="3">Hsosn_3</strain>
        <tissue evidence="3">Leaf</tissue>
    </source>
</reference>
<dbReference type="PANTHER" id="PTHR10949">
    <property type="entry name" value="LIPOYL SYNTHASE"/>
    <property type="match status" value="1"/>
</dbReference>
<keyword evidence="2" id="KW-0479">Metal-binding</keyword>
<dbReference type="InterPro" id="IPR058240">
    <property type="entry name" value="rSAM_sf"/>
</dbReference>
<dbReference type="PANTHER" id="PTHR10949:SF0">
    <property type="entry name" value="LIPOYL SYNTHASE, MITOCHONDRIAL"/>
    <property type="match status" value="1"/>
</dbReference>
<proteinExistence type="predicted"/>
<keyword evidence="2" id="KW-0411">Iron-sulfur</keyword>
<keyword evidence="4" id="KW-1185">Reference proteome</keyword>
<dbReference type="GO" id="GO:0051539">
    <property type="term" value="F:4 iron, 4 sulfur cluster binding"/>
    <property type="evidence" value="ECO:0007669"/>
    <property type="project" value="UniProtKB-KW"/>
</dbReference>
<evidence type="ECO:0000256" key="1">
    <source>
        <dbReference type="ARBA" id="ARBA00001966"/>
    </source>
</evidence>
<name>A0AAD8JK96_9APIA</name>
<accession>A0AAD8JK96</accession>
<comment type="cofactor">
    <cofactor evidence="1">
        <name>[4Fe-4S] cluster</name>
        <dbReference type="ChEBI" id="CHEBI:49883"/>
    </cofactor>
</comment>
<gene>
    <name evidence="3" type="ORF">POM88_004883</name>
</gene>
<dbReference type="GO" id="GO:0005739">
    <property type="term" value="C:mitochondrion"/>
    <property type="evidence" value="ECO:0007669"/>
    <property type="project" value="TreeGrafter"/>
</dbReference>
<dbReference type="EMBL" id="JAUIZM010000001">
    <property type="protein sequence ID" value="KAK1405278.1"/>
    <property type="molecule type" value="Genomic_DNA"/>
</dbReference>
<comment type="caution">
    <text evidence="3">The sequence shown here is derived from an EMBL/GenBank/DDBJ whole genome shotgun (WGS) entry which is preliminary data.</text>
</comment>
<dbReference type="GO" id="GO:0016992">
    <property type="term" value="F:lipoate synthase activity"/>
    <property type="evidence" value="ECO:0007669"/>
    <property type="project" value="InterPro"/>
</dbReference>
<evidence type="ECO:0000313" key="4">
    <source>
        <dbReference type="Proteomes" id="UP001237642"/>
    </source>
</evidence>
<evidence type="ECO:0000256" key="2">
    <source>
        <dbReference type="ARBA" id="ARBA00022485"/>
    </source>
</evidence>
<dbReference type="AlphaFoldDB" id="A0AAD8JK96"/>
<protein>
    <submittedName>
        <fullName evidence="3">Lipoyl synthase 2 mitochondrial-like</fullName>
    </submittedName>
</protein>